<keyword evidence="3" id="KW-0804">Transcription</keyword>
<accession>A0A7D4UGI3</accession>
<reference evidence="6 7" key="1">
    <citation type="submission" date="2020-05" db="EMBL/GenBank/DDBJ databases">
        <title>Mucilaginibacter mali sp. nov.</title>
        <authorList>
            <person name="Kim H.S."/>
            <person name="Lee K.C."/>
            <person name="Suh M.K."/>
            <person name="Kim J.-S."/>
            <person name="Han K.-I."/>
            <person name="Eom M.K."/>
            <person name="Shin Y.K."/>
            <person name="Lee J.-S."/>
        </authorList>
    </citation>
    <scope>NUCLEOTIDE SEQUENCE [LARGE SCALE GENOMIC DNA]</scope>
    <source>
        <strain evidence="6 7">G2-14</strain>
    </source>
</reference>
<evidence type="ECO:0000256" key="3">
    <source>
        <dbReference type="ARBA" id="ARBA00023163"/>
    </source>
</evidence>
<keyword evidence="7" id="KW-1185">Reference proteome</keyword>
<evidence type="ECO:0000256" key="1">
    <source>
        <dbReference type="ARBA" id="ARBA00023015"/>
    </source>
</evidence>
<dbReference type="PANTHER" id="PTHR44688">
    <property type="entry name" value="DNA-BINDING TRANSCRIPTIONAL ACTIVATOR DEVR_DOSR"/>
    <property type="match status" value="1"/>
</dbReference>
<evidence type="ECO:0000259" key="5">
    <source>
        <dbReference type="PROSITE" id="PS50043"/>
    </source>
</evidence>
<protein>
    <submittedName>
        <fullName evidence="6">Helix-turn-helix transcriptional regulator</fullName>
    </submittedName>
</protein>
<name>A0A7D4UGI3_9SPHI</name>
<dbReference type="AlphaFoldDB" id="A0A7D4UGI3"/>
<dbReference type="GO" id="GO:0006355">
    <property type="term" value="P:regulation of DNA-templated transcription"/>
    <property type="evidence" value="ECO:0007669"/>
    <property type="project" value="InterPro"/>
</dbReference>
<dbReference type="CDD" id="cd06170">
    <property type="entry name" value="LuxR_C_like"/>
    <property type="match status" value="1"/>
</dbReference>
<gene>
    <name evidence="6" type="ORF">HQ865_19610</name>
</gene>
<proteinExistence type="predicted"/>
<feature type="transmembrane region" description="Helical" evidence="4">
    <location>
        <begin position="39"/>
        <end position="56"/>
    </location>
</feature>
<evidence type="ECO:0000313" key="6">
    <source>
        <dbReference type="EMBL" id="QKJ31876.1"/>
    </source>
</evidence>
<evidence type="ECO:0000313" key="7">
    <source>
        <dbReference type="Proteomes" id="UP000505355"/>
    </source>
</evidence>
<dbReference type="PROSITE" id="PS50043">
    <property type="entry name" value="HTH_LUXR_2"/>
    <property type="match status" value="1"/>
</dbReference>
<keyword evidence="2" id="KW-0238">DNA-binding</keyword>
<dbReference type="InterPro" id="IPR036388">
    <property type="entry name" value="WH-like_DNA-bd_sf"/>
</dbReference>
<sequence>MNSAILKTSLKIGLLTALAVLLYEASNVLLFYKFIRLDYYIAIIALAALVTGVVIARRQAPTITNQPDTDPFGQLTNKEMQIFLLMADGKTNKEIAAANFVEISTIKTHINHIYAKLQVSSRKQALALYQNQGASAKSTLYPPPVA</sequence>
<dbReference type="Pfam" id="PF00196">
    <property type="entry name" value="GerE"/>
    <property type="match status" value="1"/>
</dbReference>
<feature type="domain" description="HTH luxR-type" evidence="5">
    <location>
        <begin position="68"/>
        <end position="133"/>
    </location>
</feature>
<evidence type="ECO:0000256" key="2">
    <source>
        <dbReference type="ARBA" id="ARBA00023125"/>
    </source>
</evidence>
<dbReference type="EMBL" id="CP054139">
    <property type="protein sequence ID" value="QKJ31876.1"/>
    <property type="molecule type" value="Genomic_DNA"/>
</dbReference>
<evidence type="ECO:0000256" key="4">
    <source>
        <dbReference type="SAM" id="Phobius"/>
    </source>
</evidence>
<feature type="transmembrane region" description="Helical" evidence="4">
    <location>
        <begin position="12"/>
        <end position="33"/>
    </location>
</feature>
<keyword evidence="4" id="KW-0472">Membrane</keyword>
<dbReference type="InterPro" id="IPR016032">
    <property type="entry name" value="Sig_transdc_resp-reg_C-effctor"/>
</dbReference>
<keyword evidence="1" id="KW-0805">Transcription regulation</keyword>
<dbReference type="SMART" id="SM00421">
    <property type="entry name" value="HTH_LUXR"/>
    <property type="match status" value="1"/>
</dbReference>
<keyword evidence="4" id="KW-0812">Transmembrane</keyword>
<keyword evidence="4" id="KW-1133">Transmembrane helix</keyword>
<dbReference type="InterPro" id="IPR000792">
    <property type="entry name" value="Tscrpt_reg_LuxR_C"/>
</dbReference>
<dbReference type="RefSeq" id="WP_173416531.1">
    <property type="nucleotide sequence ID" value="NZ_CP054139.1"/>
</dbReference>
<dbReference type="Gene3D" id="1.10.10.10">
    <property type="entry name" value="Winged helix-like DNA-binding domain superfamily/Winged helix DNA-binding domain"/>
    <property type="match status" value="1"/>
</dbReference>
<organism evidence="6 7">
    <name type="scientific">Mucilaginibacter mali</name>
    <dbReference type="NCBI Taxonomy" id="2740462"/>
    <lineage>
        <taxon>Bacteria</taxon>
        <taxon>Pseudomonadati</taxon>
        <taxon>Bacteroidota</taxon>
        <taxon>Sphingobacteriia</taxon>
        <taxon>Sphingobacteriales</taxon>
        <taxon>Sphingobacteriaceae</taxon>
        <taxon>Mucilaginibacter</taxon>
    </lineage>
</organism>
<dbReference type="PRINTS" id="PR00038">
    <property type="entry name" value="HTHLUXR"/>
</dbReference>
<dbReference type="GO" id="GO:0003677">
    <property type="term" value="F:DNA binding"/>
    <property type="evidence" value="ECO:0007669"/>
    <property type="project" value="UniProtKB-KW"/>
</dbReference>
<dbReference type="SUPFAM" id="SSF46894">
    <property type="entry name" value="C-terminal effector domain of the bipartite response regulators"/>
    <property type="match status" value="1"/>
</dbReference>
<dbReference type="Proteomes" id="UP000505355">
    <property type="component" value="Chromosome"/>
</dbReference>
<dbReference type="KEGG" id="mmab:HQ865_19610"/>
<dbReference type="PANTHER" id="PTHR44688:SF16">
    <property type="entry name" value="DNA-BINDING TRANSCRIPTIONAL ACTIVATOR DEVR_DOSR"/>
    <property type="match status" value="1"/>
</dbReference>